<name>A0A0C2V8R3_9BACL</name>
<comment type="caution">
    <text evidence="2">The sequence shown here is derived from an EMBL/GenBank/DDBJ whole genome shotgun (WGS) entry which is preliminary data.</text>
</comment>
<organism evidence="2 3">
    <name type="scientific">Jeotgalibacillus soli</name>
    <dbReference type="NCBI Taxonomy" id="889306"/>
    <lineage>
        <taxon>Bacteria</taxon>
        <taxon>Bacillati</taxon>
        <taxon>Bacillota</taxon>
        <taxon>Bacilli</taxon>
        <taxon>Bacillales</taxon>
        <taxon>Caryophanaceae</taxon>
        <taxon>Jeotgalibacillus</taxon>
    </lineage>
</organism>
<feature type="transmembrane region" description="Helical" evidence="1">
    <location>
        <begin position="28"/>
        <end position="46"/>
    </location>
</feature>
<sequence length="55" mass="6389">MGTGLILLLICLLILVWQLKKNHENRSILVLSLASLMGLLGLWYLFDWVIIHTWL</sequence>
<dbReference type="AlphaFoldDB" id="A0A0C2V8R3"/>
<dbReference type="RefSeq" id="WP_157841503.1">
    <property type="nucleotide sequence ID" value="NZ_JXRP01000018.1"/>
</dbReference>
<dbReference type="Proteomes" id="UP000031938">
    <property type="component" value="Unassembled WGS sequence"/>
</dbReference>
<accession>A0A0C2V8R3</accession>
<keyword evidence="3" id="KW-1185">Reference proteome</keyword>
<evidence type="ECO:0000313" key="3">
    <source>
        <dbReference type="Proteomes" id="UP000031938"/>
    </source>
</evidence>
<evidence type="ECO:0000256" key="1">
    <source>
        <dbReference type="SAM" id="Phobius"/>
    </source>
</evidence>
<gene>
    <name evidence="2" type="ORF">KP78_28960</name>
</gene>
<evidence type="ECO:0000313" key="2">
    <source>
        <dbReference type="EMBL" id="KIL45352.1"/>
    </source>
</evidence>
<dbReference type="PATRIC" id="fig|889306.3.peg.2909"/>
<dbReference type="EMBL" id="JXRP01000018">
    <property type="protein sequence ID" value="KIL45352.1"/>
    <property type="molecule type" value="Genomic_DNA"/>
</dbReference>
<keyword evidence="1" id="KW-0472">Membrane</keyword>
<dbReference type="STRING" id="889306.KP78_28960"/>
<proteinExistence type="predicted"/>
<keyword evidence="1" id="KW-0812">Transmembrane</keyword>
<reference evidence="2 3" key="1">
    <citation type="submission" date="2015-01" db="EMBL/GenBank/DDBJ databases">
        <title>Genome sequencing of Jeotgalibacillus soli.</title>
        <authorList>
            <person name="Goh K.M."/>
            <person name="Chan K.-G."/>
            <person name="Yaakop A.S."/>
            <person name="Ee R."/>
            <person name="Gan H.M."/>
            <person name="Chan C.S."/>
        </authorList>
    </citation>
    <scope>NUCLEOTIDE SEQUENCE [LARGE SCALE GENOMIC DNA]</scope>
    <source>
        <strain evidence="2 3">P9</strain>
    </source>
</reference>
<protein>
    <submittedName>
        <fullName evidence="2">Uncharacterized protein</fullName>
    </submittedName>
</protein>
<keyword evidence="1" id="KW-1133">Transmembrane helix</keyword>